<organism evidence="5 6">
    <name type="scientific">Allacma fusca</name>
    <dbReference type="NCBI Taxonomy" id="39272"/>
    <lineage>
        <taxon>Eukaryota</taxon>
        <taxon>Metazoa</taxon>
        <taxon>Ecdysozoa</taxon>
        <taxon>Arthropoda</taxon>
        <taxon>Hexapoda</taxon>
        <taxon>Collembola</taxon>
        <taxon>Symphypleona</taxon>
        <taxon>Sminthuridae</taxon>
        <taxon>Allacma</taxon>
    </lineage>
</organism>
<dbReference type="AlphaFoldDB" id="A0A8J2NUJ0"/>
<dbReference type="CDD" id="cd06526">
    <property type="entry name" value="metazoan_ACD"/>
    <property type="match status" value="1"/>
</dbReference>
<evidence type="ECO:0000313" key="6">
    <source>
        <dbReference type="Proteomes" id="UP000708208"/>
    </source>
</evidence>
<dbReference type="PROSITE" id="PS01031">
    <property type="entry name" value="SHSP"/>
    <property type="match status" value="1"/>
</dbReference>
<dbReference type="PANTHER" id="PTHR45640">
    <property type="entry name" value="HEAT SHOCK PROTEIN HSP-12.2-RELATED"/>
    <property type="match status" value="1"/>
</dbReference>
<proteinExistence type="inferred from homology"/>
<dbReference type="InterPro" id="IPR001436">
    <property type="entry name" value="Alpha-crystallin/sHSP_animal"/>
</dbReference>
<accession>A0A8J2NUJ0</accession>
<dbReference type="GO" id="GO:0005634">
    <property type="term" value="C:nucleus"/>
    <property type="evidence" value="ECO:0007669"/>
    <property type="project" value="TreeGrafter"/>
</dbReference>
<dbReference type="PANTHER" id="PTHR45640:SF26">
    <property type="entry name" value="RE23625P"/>
    <property type="match status" value="1"/>
</dbReference>
<dbReference type="Proteomes" id="UP000708208">
    <property type="component" value="Unassembled WGS sequence"/>
</dbReference>
<comment type="similarity">
    <text evidence="1 2">Belongs to the small heat shock protein (HSP20) family.</text>
</comment>
<comment type="caution">
    <text evidence="5">The sequence shown here is derived from an EMBL/GenBank/DDBJ whole genome shotgun (WGS) entry which is preliminary data.</text>
</comment>
<dbReference type="EMBL" id="CAJVCH010026617">
    <property type="protein sequence ID" value="CAG7700721.1"/>
    <property type="molecule type" value="Genomic_DNA"/>
</dbReference>
<name>A0A8J2NUJ0_9HEXA</name>
<reference evidence="5" key="1">
    <citation type="submission" date="2021-06" db="EMBL/GenBank/DDBJ databases">
        <authorList>
            <person name="Hodson N. C."/>
            <person name="Mongue J. A."/>
            <person name="Jaron S. K."/>
        </authorList>
    </citation>
    <scope>NUCLEOTIDE SEQUENCE</scope>
</reference>
<evidence type="ECO:0000313" key="5">
    <source>
        <dbReference type="EMBL" id="CAG7700721.1"/>
    </source>
</evidence>
<dbReference type="OrthoDB" id="1431247at2759"/>
<dbReference type="GO" id="GO:0009408">
    <property type="term" value="P:response to heat"/>
    <property type="evidence" value="ECO:0007669"/>
    <property type="project" value="TreeGrafter"/>
</dbReference>
<feature type="region of interest" description="Disordered" evidence="3">
    <location>
        <begin position="1"/>
        <end position="31"/>
    </location>
</feature>
<gene>
    <name evidence="5" type="ORF">AFUS01_LOCUS4276</name>
</gene>
<dbReference type="GO" id="GO:0005737">
    <property type="term" value="C:cytoplasm"/>
    <property type="evidence" value="ECO:0007669"/>
    <property type="project" value="TreeGrafter"/>
</dbReference>
<protein>
    <recommendedName>
        <fullName evidence="4">SHSP domain-containing protein</fullName>
    </recommendedName>
</protein>
<feature type="compositionally biased region" description="Polar residues" evidence="3">
    <location>
        <begin position="7"/>
        <end position="31"/>
    </location>
</feature>
<keyword evidence="6" id="KW-1185">Reference proteome</keyword>
<dbReference type="InterPro" id="IPR002068">
    <property type="entry name" value="A-crystallin/Hsp20_dom"/>
</dbReference>
<feature type="domain" description="SHSP" evidence="4">
    <location>
        <begin position="27"/>
        <end position="139"/>
    </location>
</feature>
<dbReference type="GO" id="GO:0051082">
    <property type="term" value="F:unfolded protein binding"/>
    <property type="evidence" value="ECO:0007669"/>
    <property type="project" value="TreeGrafter"/>
</dbReference>
<evidence type="ECO:0000256" key="3">
    <source>
        <dbReference type="SAM" id="MobiDB-lite"/>
    </source>
</evidence>
<sequence>MEYIRQISMNNQSAGSSTQQSPSTGLQSLEGFNSTIKTSTANEKFTVAVPLGKDVKPEDLKVTIKERQLVLDVKVESKSEDGSSRLYQEITKKLNLPDEVKVNEVKTVLSPEGILIVEAPLPQVGATRSRAGVIEIPVNMDLD</sequence>
<evidence type="ECO:0000256" key="2">
    <source>
        <dbReference type="RuleBase" id="RU003616"/>
    </source>
</evidence>
<dbReference type="GO" id="GO:0042026">
    <property type="term" value="P:protein refolding"/>
    <property type="evidence" value="ECO:0007669"/>
    <property type="project" value="TreeGrafter"/>
</dbReference>
<evidence type="ECO:0000256" key="1">
    <source>
        <dbReference type="PROSITE-ProRule" id="PRU00285"/>
    </source>
</evidence>
<evidence type="ECO:0000259" key="4">
    <source>
        <dbReference type="PROSITE" id="PS01031"/>
    </source>
</evidence>
<dbReference type="Pfam" id="PF00011">
    <property type="entry name" value="HSP20"/>
    <property type="match status" value="1"/>
</dbReference>